<comment type="caution">
    <text evidence="1">The sequence shown here is derived from an EMBL/GenBank/DDBJ whole genome shotgun (WGS) entry which is preliminary data.</text>
</comment>
<protein>
    <submittedName>
        <fullName evidence="1">Uncharacterized protein</fullName>
    </submittedName>
</protein>
<sequence>MCPRLGDAAVRSERADAIRLECVFFKIRRAVVQGKETLDLSRSNLGFVPEELRTACPSCGSSRSST</sequence>
<name>A0ABR1G8W8_AURAN</name>
<evidence type="ECO:0000313" key="2">
    <source>
        <dbReference type="Proteomes" id="UP001363151"/>
    </source>
</evidence>
<dbReference type="EMBL" id="JBBJCI010000040">
    <property type="protein sequence ID" value="KAK7249623.1"/>
    <property type="molecule type" value="Genomic_DNA"/>
</dbReference>
<keyword evidence="2" id="KW-1185">Reference proteome</keyword>
<gene>
    <name evidence="1" type="ORF">SO694_00004118</name>
</gene>
<organism evidence="1 2">
    <name type="scientific">Aureococcus anophagefferens</name>
    <name type="common">Harmful bloom alga</name>
    <dbReference type="NCBI Taxonomy" id="44056"/>
    <lineage>
        <taxon>Eukaryota</taxon>
        <taxon>Sar</taxon>
        <taxon>Stramenopiles</taxon>
        <taxon>Ochrophyta</taxon>
        <taxon>Pelagophyceae</taxon>
        <taxon>Pelagomonadales</taxon>
        <taxon>Pelagomonadaceae</taxon>
        <taxon>Aureococcus</taxon>
    </lineage>
</organism>
<dbReference type="Proteomes" id="UP001363151">
    <property type="component" value="Unassembled WGS sequence"/>
</dbReference>
<accession>A0ABR1G8W8</accession>
<evidence type="ECO:0000313" key="1">
    <source>
        <dbReference type="EMBL" id="KAK7249623.1"/>
    </source>
</evidence>
<proteinExistence type="predicted"/>
<reference evidence="1 2" key="1">
    <citation type="submission" date="2024-03" db="EMBL/GenBank/DDBJ databases">
        <title>Aureococcus anophagefferens CCMP1851 and Kratosvirus quantuckense: Draft genome of a second virus-susceptible host strain in the model system.</title>
        <authorList>
            <person name="Chase E."/>
            <person name="Truchon A.R."/>
            <person name="Schepens W."/>
            <person name="Wilhelm S.W."/>
        </authorList>
    </citation>
    <scope>NUCLEOTIDE SEQUENCE [LARGE SCALE GENOMIC DNA]</scope>
    <source>
        <strain evidence="1 2">CCMP1851</strain>
    </source>
</reference>